<dbReference type="InterPro" id="IPR000595">
    <property type="entry name" value="cNMP-bd_dom"/>
</dbReference>
<dbReference type="InterPro" id="IPR036388">
    <property type="entry name" value="WH-like_DNA-bd_sf"/>
</dbReference>
<dbReference type="InterPro" id="IPR050397">
    <property type="entry name" value="Env_Response_Regulators"/>
</dbReference>
<evidence type="ECO:0000256" key="4">
    <source>
        <dbReference type="SAM" id="MobiDB-lite"/>
    </source>
</evidence>
<dbReference type="InterPro" id="IPR012318">
    <property type="entry name" value="HTH_CRP"/>
</dbReference>
<dbReference type="CDD" id="cd00038">
    <property type="entry name" value="CAP_ED"/>
    <property type="match status" value="1"/>
</dbReference>
<accession>A0A4D4MP45</accession>
<keyword evidence="3" id="KW-0804">Transcription</keyword>
<evidence type="ECO:0000259" key="5">
    <source>
        <dbReference type="PROSITE" id="PS50042"/>
    </source>
</evidence>
<evidence type="ECO:0000313" key="8">
    <source>
        <dbReference type="Proteomes" id="UP000299211"/>
    </source>
</evidence>
<dbReference type="Proteomes" id="UP000299211">
    <property type="component" value="Unassembled WGS sequence"/>
</dbReference>
<dbReference type="Gene3D" id="1.10.10.10">
    <property type="entry name" value="Winged helix-like DNA-binding domain superfamily/Winged helix DNA-binding domain"/>
    <property type="match status" value="1"/>
</dbReference>
<dbReference type="InterPro" id="IPR018490">
    <property type="entry name" value="cNMP-bd_dom_sf"/>
</dbReference>
<dbReference type="Pfam" id="PF00027">
    <property type="entry name" value="cNMP_binding"/>
    <property type="match status" value="1"/>
</dbReference>
<organism evidence="7 8">
    <name type="scientific">Streptomyces avermitilis</name>
    <dbReference type="NCBI Taxonomy" id="33903"/>
    <lineage>
        <taxon>Bacteria</taxon>
        <taxon>Bacillati</taxon>
        <taxon>Actinomycetota</taxon>
        <taxon>Actinomycetes</taxon>
        <taxon>Kitasatosporales</taxon>
        <taxon>Streptomycetaceae</taxon>
        <taxon>Streptomyces</taxon>
    </lineage>
</organism>
<evidence type="ECO:0000313" key="7">
    <source>
        <dbReference type="EMBL" id="GDY73893.1"/>
    </source>
</evidence>
<evidence type="ECO:0000259" key="6">
    <source>
        <dbReference type="PROSITE" id="PS51063"/>
    </source>
</evidence>
<dbReference type="InterPro" id="IPR036390">
    <property type="entry name" value="WH_DNA-bd_sf"/>
</dbReference>
<proteinExistence type="predicted"/>
<dbReference type="PANTHER" id="PTHR24567">
    <property type="entry name" value="CRP FAMILY TRANSCRIPTIONAL REGULATORY PROTEIN"/>
    <property type="match status" value="1"/>
</dbReference>
<name>A0A4D4MP45_STRAX</name>
<comment type="caution">
    <text evidence="7">The sequence shown here is derived from an EMBL/GenBank/DDBJ whole genome shotgun (WGS) entry which is preliminary data.</text>
</comment>
<reference evidence="7 8" key="1">
    <citation type="submission" date="2019-04" db="EMBL/GenBank/DDBJ databases">
        <title>Draft genome sequences of Streptomyces avermitilis ATCC 31267.</title>
        <authorList>
            <person name="Komaki H."/>
            <person name="Tamura T."/>
            <person name="Hosoyama A."/>
        </authorList>
    </citation>
    <scope>NUCLEOTIDE SEQUENCE [LARGE SCALE GENOMIC DNA]</scope>
    <source>
        <strain evidence="7 8">ATCC 31267</strain>
    </source>
</reference>
<dbReference type="EMBL" id="BJHY01000001">
    <property type="protein sequence ID" value="GDY73893.1"/>
    <property type="molecule type" value="Genomic_DNA"/>
</dbReference>
<evidence type="ECO:0000256" key="3">
    <source>
        <dbReference type="ARBA" id="ARBA00023163"/>
    </source>
</evidence>
<dbReference type="Pfam" id="PF13545">
    <property type="entry name" value="HTH_Crp_2"/>
    <property type="match status" value="1"/>
</dbReference>
<dbReference type="SUPFAM" id="SSF46785">
    <property type="entry name" value="Winged helix' DNA-binding domain"/>
    <property type="match status" value="1"/>
</dbReference>
<keyword evidence="2" id="KW-0238">DNA-binding</keyword>
<evidence type="ECO:0000256" key="1">
    <source>
        <dbReference type="ARBA" id="ARBA00023015"/>
    </source>
</evidence>
<dbReference type="GO" id="GO:0003677">
    <property type="term" value="F:DNA binding"/>
    <property type="evidence" value="ECO:0007669"/>
    <property type="project" value="UniProtKB-KW"/>
</dbReference>
<dbReference type="GO" id="GO:0005829">
    <property type="term" value="C:cytosol"/>
    <property type="evidence" value="ECO:0007669"/>
    <property type="project" value="TreeGrafter"/>
</dbReference>
<dbReference type="SMART" id="SM00419">
    <property type="entry name" value="HTH_CRP"/>
    <property type="match status" value="1"/>
</dbReference>
<dbReference type="AlphaFoldDB" id="A0A4D4MP45"/>
<feature type="region of interest" description="Disordered" evidence="4">
    <location>
        <begin position="1"/>
        <end position="20"/>
    </location>
</feature>
<dbReference type="GO" id="GO:0003700">
    <property type="term" value="F:DNA-binding transcription factor activity"/>
    <property type="evidence" value="ECO:0007669"/>
    <property type="project" value="TreeGrafter"/>
</dbReference>
<protein>
    <submittedName>
        <fullName evidence="7">Crp/Fnr family transcriptional regulator</fullName>
    </submittedName>
</protein>
<dbReference type="SMART" id="SM00100">
    <property type="entry name" value="cNMP"/>
    <property type="match status" value="1"/>
</dbReference>
<dbReference type="Gene3D" id="2.60.120.10">
    <property type="entry name" value="Jelly Rolls"/>
    <property type="match status" value="1"/>
</dbReference>
<feature type="domain" description="Cyclic nucleotide-binding" evidence="5">
    <location>
        <begin position="20"/>
        <end position="123"/>
    </location>
</feature>
<dbReference type="SUPFAM" id="SSF51206">
    <property type="entry name" value="cAMP-binding domain-like"/>
    <property type="match status" value="1"/>
</dbReference>
<gene>
    <name evidence="7" type="ORF">SAV31267_033780</name>
</gene>
<dbReference type="InterPro" id="IPR014710">
    <property type="entry name" value="RmlC-like_jellyroll"/>
</dbReference>
<dbReference type="PROSITE" id="PS50042">
    <property type="entry name" value="CNMP_BINDING_3"/>
    <property type="match status" value="1"/>
</dbReference>
<dbReference type="PANTHER" id="PTHR24567:SF68">
    <property type="entry name" value="DNA-BINDING TRANSCRIPTIONAL DUAL REGULATOR CRP"/>
    <property type="match status" value="1"/>
</dbReference>
<evidence type="ECO:0000256" key="2">
    <source>
        <dbReference type="ARBA" id="ARBA00023125"/>
    </source>
</evidence>
<keyword evidence="1" id="KW-0805">Transcription regulation</keyword>
<sequence>MGGGGSAQRPGHGHWPAASLLGGLSEEPREQMIRLGRRVRFERGERLLREGEYGSYVFLLLSGWYKVLARTPDDREALLAVRAGGDLVGELACFDAQPRVATVVAAGRGSAKLIGRQQFLDFLAAYEESAQAVMCAVAGKLRWATRRRQDFGSCPVGTRVARVLLELARAYGRPCATGVSIGVSLTQPELAELVGASEPSVHRVLRSLRERGVVETGYRRVLVRDLPELTIAADGDAAQRIVPASTSHRVAATTIAPTQARARLV</sequence>
<feature type="domain" description="HTH crp-type" evidence="6">
    <location>
        <begin position="154"/>
        <end position="227"/>
    </location>
</feature>
<dbReference type="PROSITE" id="PS51063">
    <property type="entry name" value="HTH_CRP_2"/>
    <property type="match status" value="1"/>
</dbReference>